<evidence type="ECO:0000256" key="2">
    <source>
        <dbReference type="ARBA" id="ARBA00022679"/>
    </source>
</evidence>
<comment type="catalytic activity">
    <reaction evidence="7">
        <text>L-cysteinyl-[protein] + hexadecanoyl-CoA = S-hexadecanoyl-L-cysteinyl-[protein] + CoA</text>
        <dbReference type="Rhea" id="RHEA:36683"/>
        <dbReference type="Rhea" id="RHEA-COMP:10131"/>
        <dbReference type="Rhea" id="RHEA-COMP:11032"/>
        <dbReference type="ChEBI" id="CHEBI:29950"/>
        <dbReference type="ChEBI" id="CHEBI:57287"/>
        <dbReference type="ChEBI" id="CHEBI:57379"/>
        <dbReference type="ChEBI" id="CHEBI:74151"/>
        <dbReference type="EC" id="2.3.1.225"/>
    </reaction>
</comment>
<dbReference type="GO" id="GO:0016020">
    <property type="term" value="C:membrane"/>
    <property type="evidence" value="ECO:0007669"/>
    <property type="project" value="UniProtKB-SubCell"/>
</dbReference>
<feature type="domain" description="Palmitoyltransferase DHHC" evidence="8">
    <location>
        <begin position="96"/>
        <end position="226"/>
    </location>
</feature>
<dbReference type="InterPro" id="IPR001594">
    <property type="entry name" value="Palmitoyltrfase_DHHC"/>
</dbReference>
<dbReference type="AlphaFoldDB" id="A0AB34IJ90"/>
<keyword evidence="4 7" id="KW-1133">Transmembrane helix</keyword>
<dbReference type="Pfam" id="PF01529">
    <property type="entry name" value="DHHC"/>
    <property type="match status" value="1"/>
</dbReference>
<comment type="subcellular location">
    <subcellularLocation>
        <location evidence="1">Membrane</location>
        <topology evidence="1">Multi-pass membrane protein</topology>
    </subcellularLocation>
</comment>
<keyword evidence="3 7" id="KW-0812">Transmembrane</keyword>
<dbReference type="InterPro" id="IPR039859">
    <property type="entry name" value="PFA4/ZDH16/20/ERF2-like"/>
</dbReference>
<dbReference type="PANTHER" id="PTHR12246">
    <property type="entry name" value="PALMITOYLTRANSFERASE ZDHHC16"/>
    <property type="match status" value="1"/>
</dbReference>
<evidence type="ECO:0000256" key="4">
    <source>
        <dbReference type="ARBA" id="ARBA00022989"/>
    </source>
</evidence>
<name>A0AB34IJ90_PRYPA</name>
<accession>A0AB34IJ90</accession>
<evidence type="ECO:0000256" key="1">
    <source>
        <dbReference type="ARBA" id="ARBA00004141"/>
    </source>
</evidence>
<keyword evidence="5 7" id="KW-0472">Membrane</keyword>
<feature type="transmembrane region" description="Helical" evidence="7">
    <location>
        <begin position="31"/>
        <end position="61"/>
    </location>
</feature>
<comment type="domain">
    <text evidence="7">The DHHC domain is required for palmitoyltransferase activity.</text>
</comment>
<evidence type="ECO:0000259" key="8">
    <source>
        <dbReference type="Pfam" id="PF01529"/>
    </source>
</evidence>
<reference evidence="9 10" key="1">
    <citation type="journal article" date="2024" name="Science">
        <title>Giant polyketide synthase enzymes in the biosynthesis of giant marine polyether toxins.</title>
        <authorList>
            <person name="Fallon T.R."/>
            <person name="Shende V.V."/>
            <person name="Wierzbicki I.H."/>
            <person name="Pendleton A.L."/>
            <person name="Watervoot N.F."/>
            <person name="Auber R.P."/>
            <person name="Gonzalez D.J."/>
            <person name="Wisecaver J.H."/>
            <person name="Moore B.S."/>
        </authorList>
    </citation>
    <scope>NUCLEOTIDE SEQUENCE [LARGE SCALE GENOMIC DNA]</scope>
    <source>
        <strain evidence="9 10">12B1</strain>
    </source>
</reference>
<keyword evidence="2 7" id="KW-0808">Transferase</keyword>
<dbReference type="Proteomes" id="UP001515480">
    <property type="component" value="Unassembled WGS sequence"/>
</dbReference>
<gene>
    <name evidence="9" type="ORF">AB1Y20_011826</name>
</gene>
<evidence type="ECO:0000256" key="5">
    <source>
        <dbReference type="ARBA" id="ARBA00023136"/>
    </source>
</evidence>
<sequence length="275" mass="30649">MKAAAWWCVHNDPCGICCVVVTYGLLCYADYVVVFVLLLPWLGLTANCYMLALSFLAISFLAMSSHSRTMLTDPGAVPFEFQPTNLMANEGGSLPMCSRCNGYKPLRAHHCSQCDRCIMKMDHHCPWVNNCVGANNQKHFVLFVGYTALLSGYAILLLVCRMISTASEIKPHGQGGRRSTTDPSNFLLLAFLFFEAVLFGLFTLAMFTEQVSSILADQTGIERLKHDYVPTKRSAMHNLSETFGKPFSLLWFLPTAVKFNGLTWLELVPLEPIDV</sequence>
<dbReference type="EMBL" id="JBGBPQ010000025">
    <property type="protein sequence ID" value="KAL1499627.1"/>
    <property type="molecule type" value="Genomic_DNA"/>
</dbReference>
<keyword evidence="10" id="KW-1185">Reference proteome</keyword>
<dbReference type="EC" id="2.3.1.225" evidence="7"/>
<evidence type="ECO:0000313" key="9">
    <source>
        <dbReference type="EMBL" id="KAL1499627.1"/>
    </source>
</evidence>
<evidence type="ECO:0000256" key="7">
    <source>
        <dbReference type="RuleBase" id="RU079119"/>
    </source>
</evidence>
<evidence type="ECO:0000256" key="6">
    <source>
        <dbReference type="ARBA" id="ARBA00023315"/>
    </source>
</evidence>
<dbReference type="GO" id="GO:0019706">
    <property type="term" value="F:protein-cysteine S-palmitoyltransferase activity"/>
    <property type="evidence" value="ECO:0007669"/>
    <property type="project" value="UniProtKB-EC"/>
</dbReference>
<protein>
    <recommendedName>
        <fullName evidence="7">Palmitoyltransferase</fullName>
        <ecNumber evidence="7">2.3.1.225</ecNumber>
    </recommendedName>
</protein>
<feature type="transmembrane region" description="Helical" evidence="7">
    <location>
        <begin position="140"/>
        <end position="164"/>
    </location>
</feature>
<comment type="caution">
    <text evidence="9">The sequence shown here is derived from an EMBL/GenBank/DDBJ whole genome shotgun (WGS) entry which is preliminary data.</text>
</comment>
<feature type="transmembrane region" description="Helical" evidence="7">
    <location>
        <begin position="184"/>
        <end position="207"/>
    </location>
</feature>
<evidence type="ECO:0000313" key="10">
    <source>
        <dbReference type="Proteomes" id="UP001515480"/>
    </source>
</evidence>
<proteinExistence type="inferred from homology"/>
<keyword evidence="6 7" id="KW-0012">Acyltransferase</keyword>
<dbReference type="PROSITE" id="PS50216">
    <property type="entry name" value="DHHC"/>
    <property type="match status" value="1"/>
</dbReference>
<comment type="similarity">
    <text evidence="7">Belongs to the DHHC palmitoyltransferase family.</text>
</comment>
<organism evidence="9 10">
    <name type="scientific">Prymnesium parvum</name>
    <name type="common">Toxic golden alga</name>
    <dbReference type="NCBI Taxonomy" id="97485"/>
    <lineage>
        <taxon>Eukaryota</taxon>
        <taxon>Haptista</taxon>
        <taxon>Haptophyta</taxon>
        <taxon>Prymnesiophyceae</taxon>
        <taxon>Prymnesiales</taxon>
        <taxon>Prymnesiaceae</taxon>
        <taxon>Prymnesium</taxon>
    </lineage>
</organism>
<evidence type="ECO:0000256" key="3">
    <source>
        <dbReference type="ARBA" id="ARBA00022692"/>
    </source>
</evidence>